<dbReference type="OrthoDB" id="10258297at2759"/>
<dbReference type="VEuPathDB" id="VectorBase:ISCW018871"/>
<dbReference type="EMBL" id="ABJB010642381">
    <property type="status" value="NOT_ANNOTATED_CDS"/>
    <property type="molecule type" value="Genomic_DNA"/>
</dbReference>
<dbReference type="Proteomes" id="UP000001555">
    <property type="component" value="Unassembled WGS sequence"/>
</dbReference>
<dbReference type="EMBL" id="DS755386">
    <property type="protein sequence ID" value="EEC08314.1"/>
    <property type="molecule type" value="Genomic_DNA"/>
</dbReference>
<dbReference type="EMBL" id="ABJB010097846">
    <property type="status" value="NOT_ANNOTATED_CDS"/>
    <property type="molecule type" value="Genomic_DNA"/>
</dbReference>
<feature type="domain" description="E3 UFM1-protein ligase-like C-terminal" evidence="6">
    <location>
        <begin position="675"/>
        <end position="779"/>
    </location>
</feature>
<dbReference type="GO" id="GO:0005789">
    <property type="term" value="C:endoplasmic reticulum membrane"/>
    <property type="evidence" value="ECO:0000318"/>
    <property type="project" value="GO_Central"/>
</dbReference>
<dbReference type="GO" id="GO:0071568">
    <property type="term" value="F:UFM1 transferase activity"/>
    <property type="evidence" value="ECO:0000318"/>
    <property type="project" value="GO_Central"/>
</dbReference>
<dbReference type="Pfam" id="PF09743">
    <property type="entry name" value="E3_UFM1_ligase"/>
    <property type="match status" value="1"/>
</dbReference>
<dbReference type="EMBL" id="ABJB010532422">
    <property type="status" value="NOT_ANNOTATED_CDS"/>
    <property type="molecule type" value="Genomic_DNA"/>
</dbReference>
<gene>
    <name evidence="7" type="ORF">IscW_ISCW018871</name>
</gene>
<dbReference type="AlphaFoldDB" id="B7PNZ2"/>
<dbReference type="InterPro" id="IPR018611">
    <property type="entry name" value="Ufl1"/>
</dbReference>
<evidence type="ECO:0007829" key="10">
    <source>
        <dbReference type="PeptideAtlas" id="B7PNZ2"/>
    </source>
</evidence>
<protein>
    <recommendedName>
        <fullName evidence="2">E3 UFM1-protein ligase 1 homolog</fullName>
    </recommendedName>
    <alternativeName>
        <fullName evidence="3">E3 UFM1-protein transferase 1 homolog</fullName>
    </alternativeName>
</protein>
<name>B7PNZ2_IXOSC</name>
<dbReference type="VEuPathDB" id="VectorBase:ISCP_003453"/>
<dbReference type="EMBL" id="ABJB011044585">
    <property type="status" value="NOT_ANNOTATED_CDS"/>
    <property type="molecule type" value="Genomic_DNA"/>
</dbReference>
<dbReference type="InterPro" id="IPR056579">
    <property type="entry name" value="Ufl1_N"/>
</dbReference>
<dbReference type="EMBL" id="ABJB011073987">
    <property type="status" value="NOT_ANNOTATED_CDS"/>
    <property type="molecule type" value="Genomic_DNA"/>
</dbReference>
<evidence type="ECO:0000256" key="3">
    <source>
        <dbReference type="ARBA" id="ARBA00030452"/>
    </source>
</evidence>
<dbReference type="HOGENOM" id="CLU_012417_1_1_1"/>
<dbReference type="PANTHER" id="PTHR31057">
    <property type="entry name" value="E3 UFM1-PROTEIN LIGASE 1"/>
    <property type="match status" value="1"/>
</dbReference>
<feature type="compositionally biased region" description="Basic residues" evidence="4">
    <location>
        <begin position="441"/>
        <end position="450"/>
    </location>
</feature>
<evidence type="ECO:0000313" key="8">
    <source>
        <dbReference type="EnsemblMetazoa" id="ISCW018871-PA"/>
    </source>
</evidence>
<dbReference type="InParanoid" id="B7PNZ2"/>
<dbReference type="GO" id="GO:0061709">
    <property type="term" value="P:reticulophagy"/>
    <property type="evidence" value="ECO:0000318"/>
    <property type="project" value="GO_Central"/>
</dbReference>
<dbReference type="PaxDb" id="6945-B7PNZ2"/>
<keyword evidence="9" id="KW-1185">Reference proteome</keyword>
<keyword evidence="10" id="KW-1267">Proteomics identification</keyword>
<organism>
    <name type="scientific">Ixodes scapularis</name>
    <name type="common">Black-legged tick</name>
    <name type="synonym">Deer tick</name>
    <dbReference type="NCBI Taxonomy" id="6945"/>
    <lineage>
        <taxon>Eukaryota</taxon>
        <taxon>Metazoa</taxon>
        <taxon>Ecdysozoa</taxon>
        <taxon>Arthropoda</taxon>
        <taxon>Chelicerata</taxon>
        <taxon>Arachnida</taxon>
        <taxon>Acari</taxon>
        <taxon>Parasitiformes</taxon>
        <taxon>Ixodida</taxon>
        <taxon>Ixodoidea</taxon>
        <taxon>Ixodidae</taxon>
        <taxon>Ixodinae</taxon>
        <taxon>Ixodes</taxon>
    </lineage>
</organism>
<dbReference type="EMBL" id="ABJB010768324">
    <property type="status" value="NOT_ANNOTATED_CDS"/>
    <property type="molecule type" value="Genomic_DNA"/>
</dbReference>
<reference evidence="8" key="2">
    <citation type="submission" date="2020-05" db="UniProtKB">
        <authorList>
            <consortium name="EnsemblMetazoa"/>
        </authorList>
    </citation>
    <scope>IDENTIFICATION</scope>
    <source>
        <strain evidence="8">wikel</strain>
    </source>
</reference>
<feature type="domain" description="E3 UFM1-protein ligase 1-like N-terminal" evidence="5">
    <location>
        <begin position="7"/>
        <end position="284"/>
    </location>
</feature>
<dbReference type="FunCoup" id="B7PNZ2">
    <property type="interactions" value="1901"/>
</dbReference>
<dbReference type="EMBL" id="ABJB010817805">
    <property type="status" value="NOT_ANNOTATED_CDS"/>
    <property type="molecule type" value="Genomic_DNA"/>
</dbReference>
<dbReference type="GO" id="GO:0071569">
    <property type="term" value="P:protein ufmylation"/>
    <property type="evidence" value="ECO:0007669"/>
    <property type="project" value="InterPro"/>
</dbReference>
<dbReference type="EnsemblMetazoa" id="ISCW018871-RA">
    <property type="protein sequence ID" value="ISCW018871-PA"/>
    <property type="gene ID" value="ISCW018871"/>
</dbReference>
<evidence type="ECO:0000259" key="6">
    <source>
        <dbReference type="Pfam" id="PF25041"/>
    </source>
</evidence>
<dbReference type="EMBL" id="ABJB011085454">
    <property type="status" value="NOT_ANNOTATED_CDS"/>
    <property type="molecule type" value="Genomic_DNA"/>
</dbReference>
<evidence type="ECO:0000313" key="9">
    <source>
        <dbReference type="Proteomes" id="UP000001555"/>
    </source>
</evidence>
<reference evidence="7 9" key="1">
    <citation type="submission" date="2008-03" db="EMBL/GenBank/DDBJ databases">
        <title>Annotation of Ixodes scapularis.</title>
        <authorList>
            <consortium name="Ixodes scapularis Genome Project Consortium"/>
            <person name="Caler E."/>
            <person name="Hannick L.I."/>
            <person name="Bidwell S."/>
            <person name="Joardar V."/>
            <person name="Thiagarajan M."/>
            <person name="Amedeo P."/>
            <person name="Galinsky K.J."/>
            <person name="Schobel S."/>
            <person name="Inman J."/>
            <person name="Hostetler J."/>
            <person name="Miller J."/>
            <person name="Hammond M."/>
            <person name="Megy K."/>
            <person name="Lawson D."/>
            <person name="Kodira C."/>
            <person name="Sutton G."/>
            <person name="Meyer J."/>
            <person name="Hill C.A."/>
            <person name="Birren B."/>
            <person name="Nene V."/>
            <person name="Collins F."/>
            <person name="Alarcon-Chaidez F."/>
            <person name="Wikel S."/>
            <person name="Strausberg R."/>
        </authorList>
    </citation>
    <scope>NUCLEOTIDE SEQUENCE [LARGE SCALE GENOMIC DNA]</scope>
    <source>
        <strain evidence="9">Wikel</strain>
        <strain evidence="7">Wikel colony</strain>
    </source>
</reference>
<comment type="function">
    <text evidence="1">E3 UFM1-protein ligase that mediates ufmylation of target proteins.</text>
</comment>
<dbReference type="VEuPathDB" id="VectorBase:ISCI018871"/>
<dbReference type="EMBL" id="ABJB010292148">
    <property type="status" value="NOT_ANNOTATED_CDS"/>
    <property type="molecule type" value="Genomic_DNA"/>
</dbReference>
<dbReference type="GO" id="GO:0061666">
    <property type="term" value="F:UFM1 ligase activity"/>
    <property type="evidence" value="ECO:0007669"/>
    <property type="project" value="InterPro"/>
</dbReference>
<accession>B7PNZ2</accession>
<evidence type="ECO:0000313" key="7">
    <source>
        <dbReference type="EMBL" id="EEC08314.1"/>
    </source>
</evidence>
<dbReference type="EMBL" id="ABJB011134592">
    <property type="status" value="NOT_ANNOTATED_CDS"/>
    <property type="molecule type" value="Genomic_DNA"/>
</dbReference>
<evidence type="ECO:0000256" key="4">
    <source>
        <dbReference type="SAM" id="MobiDB-lite"/>
    </source>
</evidence>
<dbReference type="Pfam" id="PF25041">
    <property type="entry name" value="UFL1_C"/>
    <property type="match status" value="1"/>
</dbReference>
<evidence type="ECO:0000256" key="1">
    <source>
        <dbReference type="ARBA" id="ARBA00003950"/>
    </source>
</evidence>
<dbReference type="STRING" id="6945.B7PNZ2"/>
<dbReference type="Pfam" id="PF25870">
    <property type="entry name" value="WHD_UFL1_5th"/>
    <property type="match status" value="1"/>
</dbReference>
<feature type="region of interest" description="Disordered" evidence="4">
    <location>
        <begin position="391"/>
        <end position="481"/>
    </location>
</feature>
<sequence length="791" mass="87381">MATDWEEVKRLAADFQRAQLSTTVQRLSERNCIEIVKKLIELKLIDVIFTNDGKEYITPKHLQKEIMDELTVAGGRINLVDLAHNLNVDLSHIEARCSELLRSEHSLQVVLGQLIDRSYLDTLAEDINEKLQQAGHITFGEITKQYDLPPDFLEDVIHSRLGSTIKGHADPHDRRHIFTDAYVAQHKYRVRGALSAVTRPVSLSSLVNMFQFPEKLLYGMIEDLVKEGRLAGSLVGGRSERASYIPDLYSRSQGSWVDTCYHQNGYLEYDALTRLGIQDPKGYVKRRFKDDGLVFLKNLCLGQTLLAQVEAAVDEVAATGAWVDLAPLLPSVFSAEEVSSVIQAALKSRPKGSAAVQQLLDTMVVSEAFVETCMRSFDPLMTAKAELAVSAGPGASHRQSTPPVAMPTATDDKQEKKDERRKKATGGKSGGGTQGRETKTKAVKSKKRTGGKGGRGNDSDSEEDRPGADADRGGSSSARSHKGGAELEFMTVQEMQAQLEQLKILEDCPKELSLSIAQKIHRPLTRQYQEVARSVFLTSSSASGAARRKTHAELQDKLASLLTSIQLFDKGLKLLPANKKQDSCLKNGLKVCAHDPIIVFNALENFVSEGDSCELAKLHCKAKNHLVFFSASRRVRINEHRSCELGTTEDFLADVDVVLGAGVCDMIIRSDKKKERQALHGHRQALLAQLAEAREAALCLHLAVLLVAQAQTQRMVHASGKFVPQLVAFLRTQLPPEVFATLHEAQELVMKHLTLDDTSEEKSEVASKLEELIPRLKELGATYKRQGTTEE</sequence>
<dbReference type="GO" id="GO:0034976">
    <property type="term" value="P:response to endoplasmic reticulum stress"/>
    <property type="evidence" value="ECO:0000318"/>
    <property type="project" value="GO_Central"/>
</dbReference>
<dbReference type="InterPro" id="IPR056761">
    <property type="entry name" value="Ufl1-like_C"/>
</dbReference>
<evidence type="ECO:0000256" key="2">
    <source>
        <dbReference type="ARBA" id="ARBA00014160"/>
    </source>
</evidence>
<evidence type="ECO:0000259" key="5">
    <source>
        <dbReference type="Pfam" id="PF09743"/>
    </source>
</evidence>
<dbReference type="PANTHER" id="PTHR31057:SF0">
    <property type="entry name" value="E3 UFM1-PROTEIN LIGASE 1"/>
    <property type="match status" value="1"/>
</dbReference>
<proteinExistence type="evidence at protein level"/>